<keyword evidence="1" id="KW-0479">Metal-binding</keyword>
<gene>
    <name evidence="7" type="ORF">Nepgr_004110</name>
</gene>
<comment type="caution">
    <text evidence="7">The sequence shown here is derived from an EMBL/GenBank/DDBJ whole genome shotgun (WGS) entry which is preliminary data.</text>
</comment>
<evidence type="ECO:0000256" key="2">
    <source>
        <dbReference type="ARBA" id="ARBA00022771"/>
    </source>
</evidence>
<dbReference type="GO" id="GO:0005634">
    <property type="term" value="C:nucleus"/>
    <property type="evidence" value="ECO:0007669"/>
    <property type="project" value="InterPro"/>
</dbReference>
<organism evidence="7 8">
    <name type="scientific">Nepenthes gracilis</name>
    <name type="common">Slender pitcher plant</name>
    <dbReference type="NCBI Taxonomy" id="150966"/>
    <lineage>
        <taxon>Eukaryota</taxon>
        <taxon>Viridiplantae</taxon>
        <taxon>Streptophyta</taxon>
        <taxon>Embryophyta</taxon>
        <taxon>Tracheophyta</taxon>
        <taxon>Spermatophyta</taxon>
        <taxon>Magnoliopsida</taxon>
        <taxon>eudicotyledons</taxon>
        <taxon>Gunneridae</taxon>
        <taxon>Pentapetalae</taxon>
        <taxon>Caryophyllales</taxon>
        <taxon>Nepenthaceae</taxon>
        <taxon>Nepenthes</taxon>
    </lineage>
</organism>
<sequence length="334" mass="35389">MKSPPSSRSGPSKRASARGSSASHAVSCSVDGCNSDLSKCRDYHRRHKVCEPHSKTPIVTIGGQAQRFCQQCSRFHSPVEFDEGKRSCRKRLEGHNRRRRKPRRQSLFVNPANFLSGGQDGEFIPFSGSAIIPPPTSVMSSAWPGPVKLETSPPLYGGGGSSCTQPLSASYPLPIRGRQFPYLQGSDSRLHGSYSSPQQPPLHGPSPASGSPSGSSGTNNPKIFCSRLTHATIESDRALSLLSSSPAAGSHDTGLNSVMHQRDHPMASAGPLISGWNYGGAAEYTGSQGLEDHQEGGPGLVLSERSDSASLCQVVFQAGPPAGGPPQTLSFSWE</sequence>
<evidence type="ECO:0000259" key="6">
    <source>
        <dbReference type="PROSITE" id="PS51141"/>
    </source>
</evidence>
<protein>
    <recommendedName>
        <fullName evidence="6">SBP-type domain-containing protein</fullName>
    </recommendedName>
</protein>
<dbReference type="EMBL" id="BSYO01000003">
    <property type="protein sequence ID" value="GMH02271.1"/>
    <property type="molecule type" value="Genomic_DNA"/>
</dbReference>
<feature type="compositionally biased region" description="Low complexity" evidence="5">
    <location>
        <begin position="205"/>
        <end position="217"/>
    </location>
</feature>
<dbReference type="InterPro" id="IPR004333">
    <property type="entry name" value="SBP_dom"/>
</dbReference>
<dbReference type="Gene3D" id="4.10.1100.10">
    <property type="entry name" value="Transcription factor, SBP-box domain"/>
    <property type="match status" value="1"/>
</dbReference>
<proteinExistence type="predicted"/>
<feature type="domain" description="SBP-type" evidence="6">
    <location>
        <begin position="25"/>
        <end position="102"/>
    </location>
</feature>
<accession>A0AAD3S130</accession>
<evidence type="ECO:0000256" key="1">
    <source>
        <dbReference type="ARBA" id="ARBA00022723"/>
    </source>
</evidence>
<evidence type="ECO:0000313" key="7">
    <source>
        <dbReference type="EMBL" id="GMH02271.1"/>
    </source>
</evidence>
<dbReference type="PANTHER" id="PTHR31251:SF208">
    <property type="entry name" value="SQUAMOSA PROMOTER-BINDING-LIKE PROTEIN 18"/>
    <property type="match status" value="1"/>
</dbReference>
<keyword evidence="2 4" id="KW-0863">Zinc-finger</keyword>
<dbReference type="PANTHER" id="PTHR31251">
    <property type="entry name" value="SQUAMOSA PROMOTER-BINDING-LIKE PROTEIN 4"/>
    <property type="match status" value="1"/>
</dbReference>
<dbReference type="GO" id="GO:0003677">
    <property type="term" value="F:DNA binding"/>
    <property type="evidence" value="ECO:0007669"/>
    <property type="project" value="InterPro"/>
</dbReference>
<dbReference type="Pfam" id="PF03110">
    <property type="entry name" value="SBP"/>
    <property type="match status" value="1"/>
</dbReference>
<evidence type="ECO:0000256" key="5">
    <source>
        <dbReference type="SAM" id="MobiDB-lite"/>
    </source>
</evidence>
<dbReference type="SUPFAM" id="SSF103612">
    <property type="entry name" value="SBT domain"/>
    <property type="match status" value="1"/>
</dbReference>
<dbReference type="InterPro" id="IPR044817">
    <property type="entry name" value="SBP-like"/>
</dbReference>
<dbReference type="InterPro" id="IPR036893">
    <property type="entry name" value="SBP_sf"/>
</dbReference>
<evidence type="ECO:0000256" key="4">
    <source>
        <dbReference type="PROSITE-ProRule" id="PRU00470"/>
    </source>
</evidence>
<feature type="compositionally biased region" description="Low complexity" evidence="5">
    <location>
        <begin position="1"/>
        <end position="23"/>
    </location>
</feature>
<keyword evidence="3" id="KW-0862">Zinc</keyword>
<dbReference type="GO" id="GO:0008270">
    <property type="term" value="F:zinc ion binding"/>
    <property type="evidence" value="ECO:0007669"/>
    <property type="project" value="UniProtKB-KW"/>
</dbReference>
<name>A0AAD3S130_NEPGR</name>
<evidence type="ECO:0000313" key="8">
    <source>
        <dbReference type="Proteomes" id="UP001279734"/>
    </source>
</evidence>
<feature type="region of interest" description="Disordered" evidence="5">
    <location>
        <begin position="1"/>
        <end position="30"/>
    </location>
</feature>
<evidence type="ECO:0000256" key="3">
    <source>
        <dbReference type="ARBA" id="ARBA00022833"/>
    </source>
</evidence>
<dbReference type="Proteomes" id="UP001279734">
    <property type="component" value="Unassembled WGS sequence"/>
</dbReference>
<reference evidence="7" key="1">
    <citation type="submission" date="2023-05" db="EMBL/GenBank/DDBJ databases">
        <title>Nepenthes gracilis genome sequencing.</title>
        <authorList>
            <person name="Fukushima K."/>
        </authorList>
    </citation>
    <scope>NUCLEOTIDE SEQUENCE</scope>
    <source>
        <strain evidence="7">SING2019-196</strain>
    </source>
</reference>
<dbReference type="PROSITE" id="PS51141">
    <property type="entry name" value="ZF_SBP"/>
    <property type="match status" value="1"/>
</dbReference>
<keyword evidence="8" id="KW-1185">Reference proteome</keyword>
<dbReference type="AlphaFoldDB" id="A0AAD3S130"/>
<feature type="region of interest" description="Disordered" evidence="5">
    <location>
        <begin position="181"/>
        <end position="223"/>
    </location>
</feature>